<dbReference type="InterPro" id="IPR051057">
    <property type="entry name" value="PI-PLC_domain"/>
</dbReference>
<dbReference type="InterPro" id="IPR017946">
    <property type="entry name" value="PLC-like_Pdiesterase_TIM-brl"/>
</dbReference>
<feature type="domain" description="Phosphatidylinositol-specific phospholipase C X" evidence="1">
    <location>
        <begin position="34"/>
        <end position="202"/>
    </location>
</feature>
<protein>
    <recommendedName>
        <fullName evidence="1">Phosphatidylinositol-specific phospholipase C X domain-containing protein</fullName>
    </recommendedName>
</protein>
<evidence type="ECO:0000313" key="2">
    <source>
        <dbReference type="Ensembl" id="ENSSSCP00060003468.1"/>
    </source>
</evidence>
<dbReference type="InterPro" id="IPR000909">
    <property type="entry name" value="PLipase_C_PInositol-sp_X_dom"/>
</dbReference>
<dbReference type="Proteomes" id="UP000694723">
    <property type="component" value="Unplaced"/>
</dbReference>
<dbReference type="Pfam" id="PF26146">
    <property type="entry name" value="PI-PLC_X"/>
    <property type="match status" value="1"/>
</dbReference>
<proteinExistence type="predicted"/>
<dbReference type="PANTHER" id="PTHR13593:SF24">
    <property type="entry name" value="PI-PLC X DOMAIN-CONTAINING PROTEIN 1"/>
    <property type="match status" value="1"/>
</dbReference>
<sequence length="354" mass="39311">MGGQASTSGSFPRGPCPRDVNADWMSALCPRLWDVPLHHLSIPGSHDTMTYCLNKKSPISHNESRLLQLLAKILPCVTLPVVLRWSITQVLDVTEQLDAGVRYLDLRIAHMLEGAQRNLHFVHMLYTTALVEDTLTEISGWLENHPREVVVLACRDFEGMTEDLHEYLVACIKNIFGDMLCPRGVSRGHAIPTLSAAAAAGRRGGRAGFSSQTPSAGLVLRGCWGRVRPLAGSPRWPGRREPLPSEARYLPPGACTRPAWHHMKQLLPMTLGCPWHPFRRIPSIFTPCVPMCWVPGCCTQSRRLSLFPPGPGGWSLSLRGEQGRSLLSRLSWACQWPCPHRAVPLCLCPNLLFF</sequence>
<dbReference type="SMART" id="SM00148">
    <property type="entry name" value="PLCXc"/>
    <property type="match status" value="1"/>
</dbReference>
<evidence type="ECO:0000313" key="3">
    <source>
        <dbReference type="Proteomes" id="UP000694723"/>
    </source>
</evidence>
<organism evidence="2 3">
    <name type="scientific">Sus scrofa</name>
    <name type="common">Pig</name>
    <dbReference type="NCBI Taxonomy" id="9823"/>
    <lineage>
        <taxon>Eukaryota</taxon>
        <taxon>Metazoa</taxon>
        <taxon>Chordata</taxon>
        <taxon>Craniata</taxon>
        <taxon>Vertebrata</taxon>
        <taxon>Euteleostomi</taxon>
        <taxon>Mammalia</taxon>
        <taxon>Eutheria</taxon>
        <taxon>Laurasiatheria</taxon>
        <taxon>Artiodactyla</taxon>
        <taxon>Suina</taxon>
        <taxon>Suidae</taxon>
        <taxon>Sus</taxon>
    </lineage>
</organism>
<name>A0A8D1SSA2_PIG</name>
<accession>A0A8D1SSA2</accession>
<dbReference type="PANTHER" id="PTHR13593">
    <property type="match status" value="1"/>
</dbReference>
<dbReference type="GO" id="GO:0008081">
    <property type="term" value="F:phosphoric diester hydrolase activity"/>
    <property type="evidence" value="ECO:0007669"/>
    <property type="project" value="InterPro"/>
</dbReference>
<dbReference type="Ensembl" id="ENSSSCT00060009497.1">
    <property type="protein sequence ID" value="ENSSSCP00060003468.1"/>
    <property type="gene ID" value="ENSSSCG00060007446.1"/>
</dbReference>
<dbReference type="SUPFAM" id="SSF51695">
    <property type="entry name" value="PLC-like phosphodiesterases"/>
    <property type="match status" value="1"/>
</dbReference>
<reference evidence="2" key="1">
    <citation type="submission" date="2025-08" db="UniProtKB">
        <authorList>
            <consortium name="Ensembl"/>
        </authorList>
    </citation>
    <scope>IDENTIFICATION</scope>
</reference>
<dbReference type="PROSITE" id="PS50007">
    <property type="entry name" value="PIPLC_X_DOMAIN"/>
    <property type="match status" value="1"/>
</dbReference>
<dbReference type="AlphaFoldDB" id="A0A8D1SSA2"/>
<evidence type="ECO:0000259" key="1">
    <source>
        <dbReference type="SMART" id="SM00148"/>
    </source>
</evidence>
<dbReference type="Gene3D" id="3.20.20.190">
    <property type="entry name" value="Phosphatidylinositol (PI) phosphodiesterase"/>
    <property type="match status" value="1"/>
</dbReference>
<dbReference type="GO" id="GO:0006629">
    <property type="term" value="P:lipid metabolic process"/>
    <property type="evidence" value="ECO:0007669"/>
    <property type="project" value="InterPro"/>
</dbReference>